<dbReference type="PRINTS" id="PR00344">
    <property type="entry name" value="BCTRLSENSOR"/>
</dbReference>
<accession>A0A9X1LRT0</accession>
<dbReference type="SMART" id="SM00387">
    <property type="entry name" value="HATPase_c"/>
    <property type="match status" value="1"/>
</dbReference>
<name>A0A9X1LRT0_9MICO</name>
<gene>
    <name evidence="18" type="ORF">KEC57_01225</name>
</gene>
<dbReference type="GO" id="GO:0030295">
    <property type="term" value="F:protein kinase activator activity"/>
    <property type="evidence" value="ECO:0007669"/>
    <property type="project" value="TreeGrafter"/>
</dbReference>
<dbReference type="SUPFAM" id="SSF103190">
    <property type="entry name" value="Sensory domain-like"/>
    <property type="match status" value="1"/>
</dbReference>
<dbReference type="EMBL" id="JAGTTN010000001">
    <property type="protein sequence ID" value="MCC2030799.1"/>
    <property type="molecule type" value="Genomic_DNA"/>
</dbReference>
<reference evidence="18" key="1">
    <citation type="submission" date="2021-04" db="EMBL/GenBank/DDBJ databases">
        <title>Microbacterium tenobrionis sp. nov. and Microbacterium allomyrinae sp. nov., isolated from larvae of Tenobrio molitor and Allomyrina dichotoma, respectively.</title>
        <authorList>
            <person name="Lee S.D."/>
        </authorList>
    </citation>
    <scope>NUCLEOTIDE SEQUENCE</scope>
    <source>
        <strain evidence="18">BWT-G7</strain>
    </source>
</reference>
<keyword evidence="11 16" id="KW-1133">Transmembrane helix</keyword>
<dbReference type="Pfam" id="PF00989">
    <property type="entry name" value="PAS"/>
    <property type="match status" value="1"/>
</dbReference>
<evidence type="ECO:0000256" key="14">
    <source>
        <dbReference type="ARBA" id="ARBA00039401"/>
    </source>
</evidence>
<evidence type="ECO:0000256" key="15">
    <source>
        <dbReference type="SAM" id="MobiDB-lite"/>
    </source>
</evidence>
<evidence type="ECO:0000256" key="5">
    <source>
        <dbReference type="ARBA" id="ARBA00022553"/>
    </source>
</evidence>
<organism evidence="18 19">
    <name type="scientific">Microbacterium allomyrinae</name>
    <dbReference type="NCBI Taxonomy" id="2830666"/>
    <lineage>
        <taxon>Bacteria</taxon>
        <taxon>Bacillati</taxon>
        <taxon>Actinomycetota</taxon>
        <taxon>Actinomycetes</taxon>
        <taxon>Micrococcales</taxon>
        <taxon>Microbacteriaceae</taxon>
        <taxon>Microbacterium</taxon>
    </lineage>
</organism>
<dbReference type="InterPro" id="IPR005467">
    <property type="entry name" value="His_kinase_dom"/>
</dbReference>
<sequence length="604" mass="63569">MRARCALSRIAARCARSVCSAHSARVRPIDAGGDVRFATRLLLVQLATVTAVVVVCTVVFGWLAVRQLRAESEASALNIARTVAEDPDVKTLVSAFSADPGTPDAADLRGGTLQLLATDVAERTDALFVVITDDHGIRLAHPNEDLLGQVVSTPFEEVLEGNEIVDWEVGTLGESARAKVPVLPDDGGAPVGEVSVGFERASVFDDLPALALSIAVVAVGALALATLTTLLLRRRFERLTLGVQPEELVALVQNQTAVLDGVGDGVIALDVDGTVRVCNTAAERMLGLDDPIGRSFHDLALAPDAVDDIRSGRARGGVVIGDRVLYVDSRPVTRGAQSLGDVIVVRDRTDVEALATRLESVRAMTEALRVQRHEFANRLHVAAGLLDAERVPDARAFLGDLLARGSVDFAVPGIERVPDPFLQSLLGAKALTARERGVSVRVSEDTLLLGTLDAVEDVAAILGNLLDNALAASVRAAVGRVDGTRAGVPAPAAGDSSAWVEVALLGDREELVLTVADSGDGIPPGIDPFVRRTDDRARAQARPAPEHRDPDAVHGRGFGLPLSRDLARRLGGEVWVIDPGGEGRGAVFGARIPGVLRPTDEESS</sequence>
<feature type="region of interest" description="Disordered" evidence="15">
    <location>
        <begin position="535"/>
        <end position="556"/>
    </location>
</feature>
<keyword evidence="13 16" id="KW-0472">Membrane</keyword>
<dbReference type="InterPro" id="IPR000014">
    <property type="entry name" value="PAS"/>
</dbReference>
<keyword evidence="5" id="KW-0597">Phosphoprotein</keyword>
<feature type="transmembrane region" description="Helical" evidence="16">
    <location>
        <begin position="209"/>
        <end position="232"/>
    </location>
</feature>
<dbReference type="GO" id="GO:0006355">
    <property type="term" value="P:regulation of DNA-templated transcription"/>
    <property type="evidence" value="ECO:0007669"/>
    <property type="project" value="InterPro"/>
</dbReference>
<evidence type="ECO:0000256" key="8">
    <source>
        <dbReference type="ARBA" id="ARBA00022741"/>
    </source>
</evidence>
<dbReference type="SUPFAM" id="SSF55785">
    <property type="entry name" value="PYP-like sensor domain (PAS domain)"/>
    <property type="match status" value="1"/>
</dbReference>
<dbReference type="GO" id="GO:0005886">
    <property type="term" value="C:plasma membrane"/>
    <property type="evidence" value="ECO:0007669"/>
    <property type="project" value="UniProtKB-SubCell"/>
</dbReference>
<dbReference type="Pfam" id="PF02518">
    <property type="entry name" value="HATPase_c"/>
    <property type="match status" value="1"/>
</dbReference>
<dbReference type="InterPro" id="IPR050351">
    <property type="entry name" value="BphY/WalK/GraS-like"/>
</dbReference>
<dbReference type="PANTHER" id="PTHR42878:SF14">
    <property type="entry name" value="OSMOLARITY TWO-COMPONENT SYSTEM PROTEIN SSK1"/>
    <property type="match status" value="1"/>
</dbReference>
<dbReference type="PROSITE" id="PS50109">
    <property type="entry name" value="HIS_KIN"/>
    <property type="match status" value="1"/>
</dbReference>
<dbReference type="GO" id="GO:0007234">
    <property type="term" value="P:osmosensory signaling via phosphorelay pathway"/>
    <property type="evidence" value="ECO:0007669"/>
    <property type="project" value="TreeGrafter"/>
</dbReference>
<evidence type="ECO:0000256" key="7">
    <source>
        <dbReference type="ARBA" id="ARBA00022692"/>
    </source>
</evidence>
<dbReference type="Gene3D" id="3.30.565.10">
    <property type="entry name" value="Histidine kinase-like ATPase, C-terminal domain"/>
    <property type="match status" value="1"/>
</dbReference>
<dbReference type="GO" id="GO:0000156">
    <property type="term" value="F:phosphorelay response regulator activity"/>
    <property type="evidence" value="ECO:0007669"/>
    <property type="project" value="TreeGrafter"/>
</dbReference>
<evidence type="ECO:0000313" key="19">
    <source>
        <dbReference type="Proteomes" id="UP001139354"/>
    </source>
</evidence>
<comment type="subcellular location">
    <subcellularLocation>
        <location evidence="2">Cell membrane</location>
        <topology evidence="2">Multi-pass membrane protein</topology>
    </subcellularLocation>
</comment>
<keyword evidence="8" id="KW-0547">Nucleotide-binding</keyword>
<dbReference type="SUPFAM" id="SSF55890">
    <property type="entry name" value="Sporulation response regulatory protein Spo0B"/>
    <property type="match status" value="1"/>
</dbReference>
<dbReference type="Pfam" id="PF17203">
    <property type="entry name" value="sCache_3_2"/>
    <property type="match status" value="1"/>
</dbReference>
<dbReference type="InterPro" id="IPR016120">
    <property type="entry name" value="Sig_transdc_His_kin_SpoOB"/>
</dbReference>
<dbReference type="GO" id="GO:0005524">
    <property type="term" value="F:ATP binding"/>
    <property type="evidence" value="ECO:0007669"/>
    <property type="project" value="UniProtKB-KW"/>
</dbReference>
<keyword evidence="6" id="KW-0808">Transferase</keyword>
<dbReference type="SUPFAM" id="SSF55874">
    <property type="entry name" value="ATPase domain of HSP90 chaperone/DNA topoisomerase II/histidine kinase"/>
    <property type="match status" value="1"/>
</dbReference>
<dbReference type="InterPro" id="IPR003594">
    <property type="entry name" value="HATPase_dom"/>
</dbReference>
<dbReference type="InterPro" id="IPR035965">
    <property type="entry name" value="PAS-like_dom_sf"/>
</dbReference>
<evidence type="ECO:0000256" key="2">
    <source>
        <dbReference type="ARBA" id="ARBA00004651"/>
    </source>
</evidence>
<evidence type="ECO:0000256" key="16">
    <source>
        <dbReference type="SAM" id="Phobius"/>
    </source>
</evidence>
<dbReference type="SMART" id="SM00091">
    <property type="entry name" value="PAS"/>
    <property type="match status" value="1"/>
</dbReference>
<dbReference type="Gene3D" id="3.30.450.20">
    <property type="entry name" value="PAS domain"/>
    <property type="match status" value="2"/>
</dbReference>
<dbReference type="CDD" id="cd00130">
    <property type="entry name" value="PAS"/>
    <property type="match status" value="1"/>
</dbReference>
<dbReference type="Proteomes" id="UP001139354">
    <property type="component" value="Unassembled WGS sequence"/>
</dbReference>
<keyword evidence="7 16" id="KW-0812">Transmembrane</keyword>
<feature type="domain" description="Histidine kinase" evidence="17">
    <location>
        <begin position="461"/>
        <end position="596"/>
    </location>
</feature>
<evidence type="ECO:0000256" key="13">
    <source>
        <dbReference type="ARBA" id="ARBA00023136"/>
    </source>
</evidence>
<evidence type="ECO:0000256" key="9">
    <source>
        <dbReference type="ARBA" id="ARBA00022777"/>
    </source>
</evidence>
<dbReference type="GO" id="GO:0000155">
    <property type="term" value="F:phosphorelay sensor kinase activity"/>
    <property type="evidence" value="ECO:0007669"/>
    <property type="project" value="InterPro"/>
</dbReference>
<evidence type="ECO:0000256" key="4">
    <source>
        <dbReference type="ARBA" id="ARBA00022475"/>
    </source>
</evidence>
<keyword evidence="12" id="KW-0902">Two-component regulatory system</keyword>
<dbReference type="InterPro" id="IPR036890">
    <property type="entry name" value="HATPase_C_sf"/>
</dbReference>
<feature type="compositionally biased region" description="Basic and acidic residues" evidence="15">
    <location>
        <begin position="535"/>
        <end position="554"/>
    </location>
</feature>
<evidence type="ECO:0000256" key="11">
    <source>
        <dbReference type="ARBA" id="ARBA00022989"/>
    </source>
</evidence>
<evidence type="ECO:0000259" key="17">
    <source>
        <dbReference type="PROSITE" id="PS50109"/>
    </source>
</evidence>
<feature type="transmembrane region" description="Helical" evidence="16">
    <location>
        <begin position="41"/>
        <end position="65"/>
    </location>
</feature>
<evidence type="ECO:0000256" key="3">
    <source>
        <dbReference type="ARBA" id="ARBA00012438"/>
    </source>
</evidence>
<protein>
    <recommendedName>
        <fullName evidence="14">Sensor-like histidine kinase SenX3</fullName>
        <ecNumber evidence="3">2.7.13.3</ecNumber>
    </recommendedName>
</protein>
<keyword evidence="9 18" id="KW-0418">Kinase</keyword>
<dbReference type="InterPro" id="IPR033463">
    <property type="entry name" value="sCache_3"/>
</dbReference>
<evidence type="ECO:0000256" key="12">
    <source>
        <dbReference type="ARBA" id="ARBA00023012"/>
    </source>
</evidence>
<dbReference type="InterPro" id="IPR013767">
    <property type="entry name" value="PAS_fold"/>
</dbReference>
<dbReference type="InterPro" id="IPR029151">
    <property type="entry name" value="Sensor-like_sf"/>
</dbReference>
<comment type="caution">
    <text evidence="18">The sequence shown here is derived from an EMBL/GenBank/DDBJ whole genome shotgun (WGS) entry which is preliminary data.</text>
</comment>
<evidence type="ECO:0000256" key="6">
    <source>
        <dbReference type="ARBA" id="ARBA00022679"/>
    </source>
</evidence>
<dbReference type="AlphaFoldDB" id="A0A9X1LRT0"/>
<keyword evidence="4" id="KW-1003">Cell membrane</keyword>
<evidence type="ECO:0000256" key="1">
    <source>
        <dbReference type="ARBA" id="ARBA00000085"/>
    </source>
</evidence>
<evidence type="ECO:0000256" key="10">
    <source>
        <dbReference type="ARBA" id="ARBA00022840"/>
    </source>
</evidence>
<dbReference type="PANTHER" id="PTHR42878">
    <property type="entry name" value="TWO-COMPONENT HISTIDINE KINASE"/>
    <property type="match status" value="1"/>
</dbReference>
<keyword evidence="10" id="KW-0067">ATP-binding</keyword>
<evidence type="ECO:0000313" key="18">
    <source>
        <dbReference type="EMBL" id="MCC2030799.1"/>
    </source>
</evidence>
<proteinExistence type="predicted"/>
<dbReference type="EC" id="2.7.13.3" evidence="3"/>
<comment type="catalytic activity">
    <reaction evidence="1">
        <text>ATP + protein L-histidine = ADP + protein N-phospho-L-histidine.</text>
        <dbReference type="EC" id="2.7.13.3"/>
    </reaction>
</comment>
<dbReference type="InterPro" id="IPR004358">
    <property type="entry name" value="Sig_transdc_His_kin-like_C"/>
</dbReference>
<keyword evidence="19" id="KW-1185">Reference proteome</keyword>